<evidence type="ECO:0000313" key="1">
    <source>
        <dbReference type="EMBL" id="GAA4989031.1"/>
    </source>
</evidence>
<dbReference type="EMBL" id="BAABHS010000036">
    <property type="protein sequence ID" value="GAA4989031.1"/>
    <property type="molecule type" value="Genomic_DNA"/>
</dbReference>
<dbReference type="Proteomes" id="UP001500466">
    <property type="component" value="Unassembled WGS sequence"/>
</dbReference>
<proteinExistence type="predicted"/>
<keyword evidence="2" id="KW-1185">Reference proteome</keyword>
<accession>A0ABP9I6Y9</accession>
<organism evidence="1 2">
    <name type="scientific">Yinghuangia aomiensis</name>
    <dbReference type="NCBI Taxonomy" id="676205"/>
    <lineage>
        <taxon>Bacteria</taxon>
        <taxon>Bacillati</taxon>
        <taxon>Actinomycetota</taxon>
        <taxon>Actinomycetes</taxon>
        <taxon>Kitasatosporales</taxon>
        <taxon>Streptomycetaceae</taxon>
        <taxon>Yinghuangia</taxon>
    </lineage>
</organism>
<sequence length="77" mass="8456">MSADVPWMTREAAVARVESVMRGELPEEELEHVLERLDAAFGCPRGHVAGLVYWPDGPEPTAAEVVDRAPAYRPIAL</sequence>
<comment type="caution">
    <text evidence="1">The sequence shown here is derived from an EMBL/GenBank/DDBJ whole genome shotgun (WGS) entry which is preliminary data.</text>
</comment>
<dbReference type="RefSeq" id="WP_345679851.1">
    <property type="nucleotide sequence ID" value="NZ_BAABHS010000036.1"/>
</dbReference>
<name>A0ABP9I6Y9_9ACTN</name>
<gene>
    <name evidence="1" type="ORF">GCM10023205_70140</name>
</gene>
<protein>
    <recommendedName>
        <fullName evidence="3">E9imm peptide</fullName>
    </recommendedName>
</protein>
<evidence type="ECO:0000313" key="2">
    <source>
        <dbReference type="Proteomes" id="UP001500466"/>
    </source>
</evidence>
<reference evidence="2" key="1">
    <citation type="journal article" date="2019" name="Int. J. Syst. Evol. Microbiol.">
        <title>The Global Catalogue of Microorganisms (GCM) 10K type strain sequencing project: providing services to taxonomists for standard genome sequencing and annotation.</title>
        <authorList>
            <consortium name="The Broad Institute Genomics Platform"/>
            <consortium name="The Broad Institute Genome Sequencing Center for Infectious Disease"/>
            <person name="Wu L."/>
            <person name="Ma J."/>
        </authorList>
    </citation>
    <scope>NUCLEOTIDE SEQUENCE [LARGE SCALE GENOMIC DNA]</scope>
    <source>
        <strain evidence="2">JCM 17986</strain>
    </source>
</reference>
<evidence type="ECO:0008006" key="3">
    <source>
        <dbReference type="Google" id="ProtNLM"/>
    </source>
</evidence>